<reference evidence="1" key="1">
    <citation type="submission" date="2013-05" db="EMBL/GenBank/DDBJ databases">
        <title>The Mitochondrial Genome of the medicinal plant Salvia miltiorrhiza.</title>
        <authorList>
            <person name="Qian J."/>
        </authorList>
    </citation>
    <scope>NUCLEOTIDE SEQUENCE</scope>
</reference>
<accession>V9P4Y3</accession>
<dbReference type="GeneID" id="18126328"/>
<proteinExistence type="predicted"/>
<name>V9P4Y3_SALMI</name>
<dbReference type="KEGG" id="smil:18126328"/>
<dbReference type="AlphaFoldDB" id="V9P4Y3"/>
<geneLocation type="mitochondrion" evidence="1"/>
<keyword evidence="1" id="KW-0496">Mitochondrion</keyword>
<dbReference type="EMBL" id="KF177345">
    <property type="protein sequence ID" value="AGU16586.1"/>
    <property type="molecule type" value="Genomic_DNA"/>
</dbReference>
<gene>
    <name evidence="1" type="primary">orf99b</name>
    <name evidence="1" type="ORF">Salmi_Mp057</name>
</gene>
<protein>
    <submittedName>
        <fullName evidence="1">Uncharacterized protein</fullName>
    </submittedName>
</protein>
<evidence type="ECO:0000313" key="1">
    <source>
        <dbReference type="EMBL" id="AGU16586.1"/>
    </source>
</evidence>
<organism evidence="1">
    <name type="scientific">Salvia miltiorrhiza</name>
    <name type="common">Chinese sage</name>
    <dbReference type="NCBI Taxonomy" id="226208"/>
    <lineage>
        <taxon>Eukaryota</taxon>
        <taxon>Viridiplantae</taxon>
        <taxon>Streptophyta</taxon>
        <taxon>Embryophyta</taxon>
        <taxon>Tracheophyta</taxon>
        <taxon>Spermatophyta</taxon>
        <taxon>Magnoliopsida</taxon>
        <taxon>eudicotyledons</taxon>
        <taxon>Gunneridae</taxon>
        <taxon>Pentapetalae</taxon>
        <taxon>asterids</taxon>
        <taxon>lamiids</taxon>
        <taxon>Lamiales</taxon>
        <taxon>Lamiaceae</taxon>
        <taxon>Nepetoideae</taxon>
        <taxon>Mentheae</taxon>
        <taxon>Salviinae</taxon>
        <taxon>Salvia</taxon>
        <taxon>Salvia incertae sedis</taxon>
    </lineage>
</organism>
<sequence>MRSTVQRMSLWICSRRYLKPSSWGSTPGVVARAHSTLPQIALRVWPLLLISRNLSSEELLDSVKRKPYPHGLAHRSRAVPPVTCPGRFRQEVLRAYPKM</sequence>
<dbReference type="RefSeq" id="YP_008992321.1">
    <property type="nucleotide sequence ID" value="NC_023209.1"/>
</dbReference>